<feature type="zinc finger region" description="C3H1-type" evidence="5">
    <location>
        <begin position="10"/>
        <end position="38"/>
    </location>
</feature>
<dbReference type="OrthoDB" id="410307at2759"/>
<evidence type="ECO:0000259" key="6">
    <source>
        <dbReference type="PROSITE" id="PS50103"/>
    </source>
</evidence>
<dbReference type="Proteomes" id="UP000093000">
    <property type="component" value="Unassembled WGS sequence"/>
</dbReference>
<keyword evidence="2" id="KW-0677">Repeat</keyword>
<feature type="zinc finger region" description="C3H1-type" evidence="5">
    <location>
        <begin position="48"/>
        <end position="76"/>
    </location>
</feature>
<dbReference type="STRING" id="101091.A0A1C7NK65"/>
<accession>A0A1C7NK65</accession>
<evidence type="ECO:0000256" key="4">
    <source>
        <dbReference type="ARBA" id="ARBA00022833"/>
    </source>
</evidence>
<dbReference type="PANTHER" id="PTHR12547">
    <property type="entry name" value="CCCH ZINC FINGER/TIS11-RELATED"/>
    <property type="match status" value="1"/>
</dbReference>
<comment type="caution">
    <text evidence="7">The sequence shown here is derived from an EMBL/GenBank/DDBJ whole genome shotgun (WGS) entry which is preliminary data.</text>
</comment>
<evidence type="ECO:0000256" key="2">
    <source>
        <dbReference type="ARBA" id="ARBA00022737"/>
    </source>
</evidence>
<name>A0A1C7NK65_9FUNG</name>
<dbReference type="FunFam" id="4.10.1000.10:FF:000001">
    <property type="entry name" value="zinc finger CCCH domain-containing protein 15-like"/>
    <property type="match status" value="1"/>
</dbReference>
<evidence type="ECO:0000256" key="3">
    <source>
        <dbReference type="ARBA" id="ARBA00022771"/>
    </source>
</evidence>
<evidence type="ECO:0000256" key="1">
    <source>
        <dbReference type="ARBA" id="ARBA00022723"/>
    </source>
</evidence>
<protein>
    <recommendedName>
        <fullName evidence="6">C3H1-type domain-containing protein</fullName>
    </recommendedName>
</protein>
<evidence type="ECO:0000313" key="7">
    <source>
        <dbReference type="EMBL" id="OBZ87674.1"/>
    </source>
</evidence>
<proteinExistence type="predicted"/>
<dbReference type="InParanoid" id="A0A1C7NK65"/>
<keyword evidence="8" id="KW-1185">Reference proteome</keyword>
<dbReference type="SUPFAM" id="SSF90229">
    <property type="entry name" value="CCCH zinc finger"/>
    <property type="match status" value="2"/>
</dbReference>
<dbReference type="PROSITE" id="PS50103">
    <property type="entry name" value="ZF_C3H1"/>
    <property type="match status" value="2"/>
</dbReference>
<gene>
    <name evidence="7" type="ORF">A0J61_04271</name>
</gene>
<keyword evidence="3 5" id="KW-0863">Zinc-finger</keyword>
<reference evidence="7 8" key="1">
    <citation type="submission" date="2016-03" db="EMBL/GenBank/DDBJ databases">
        <title>Choanephora cucurbitarum.</title>
        <authorList>
            <person name="Min B."/>
            <person name="Park H."/>
            <person name="Park J.-H."/>
            <person name="Shin H.-D."/>
            <person name="Choi I.-G."/>
        </authorList>
    </citation>
    <scope>NUCLEOTIDE SEQUENCE [LARGE SCALE GENOMIC DNA]</scope>
    <source>
        <strain evidence="7 8">KUS-F28377</strain>
    </source>
</reference>
<dbReference type="EMBL" id="LUGH01000205">
    <property type="protein sequence ID" value="OBZ87674.1"/>
    <property type="molecule type" value="Genomic_DNA"/>
</dbReference>
<dbReference type="GO" id="GO:0008270">
    <property type="term" value="F:zinc ion binding"/>
    <property type="evidence" value="ECO:0007669"/>
    <property type="project" value="UniProtKB-KW"/>
</dbReference>
<feature type="domain" description="C3H1-type" evidence="6">
    <location>
        <begin position="10"/>
        <end position="38"/>
    </location>
</feature>
<organism evidence="7 8">
    <name type="scientific">Choanephora cucurbitarum</name>
    <dbReference type="NCBI Taxonomy" id="101091"/>
    <lineage>
        <taxon>Eukaryota</taxon>
        <taxon>Fungi</taxon>
        <taxon>Fungi incertae sedis</taxon>
        <taxon>Mucoromycota</taxon>
        <taxon>Mucoromycotina</taxon>
        <taxon>Mucoromycetes</taxon>
        <taxon>Mucorales</taxon>
        <taxon>Mucorineae</taxon>
        <taxon>Choanephoraceae</taxon>
        <taxon>Choanephoroideae</taxon>
        <taxon>Choanephora</taxon>
    </lineage>
</organism>
<dbReference type="SMART" id="SM00356">
    <property type="entry name" value="ZnF_C3H1"/>
    <property type="match status" value="2"/>
</dbReference>
<feature type="domain" description="C3H1-type" evidence="6">
    <location>
        <begin position="48"/>
        <end position="76"/>
    </location>
</feature>
<dbReference type="InterPro" id="IPR036855">
    <property type="entry name" value="Znf_CCCH_sf"/>
</dbReference>
<dbReference type="Gene3D" id="4.10.1000.10">
    <property type="entry name" value="Zinc finger, CCCH-type"/>
    <property type="match status" value="2"/>
</dbReference>
<dbReference type="GO" id="GO:0003729">
    <property type="term" value="F:mRNA binding"/>
    <property type="evidence" value="ECO:0007669"/>
    <property type="project" value="InterPro"/>
</dbReference>
<keyword evidence="1 5" id="KW-0479">Metal-binding</keyword>
<dbReference type="PANTHER" id="PTHR12547:SF18">
    <property type="entry name" value="PROTEIN TIS11"/>
    <property type="match status" value="1"/>
</dbReference>
<keyword evidence="4 5" id="KW-0862">Zinc</keyword>
<dbReference type="InterPro" id="IPR045877">
    <property type="entry name" value="ZFP36-like"/>
</dbReference>
<dbReference type="Pfam" id="PF00642">
    <property type="entry name" value="zf-CCCH"/>
    <property type="match status" value="2"/>
</dbReference>
<sequence length="81" mass="9799">MSFEWKSILLYKTEPCRNWSELGYCRYGQKCRYAHGQIELRSTSRHIRYKTEICRTYHTEGTCSYGVRCAFVHTTEWNTLY</sequence>
<dbReference type="InterPro" id="IPR000571">
    <property type="entry name" value="Znf_CCCH"/>
</dbReference>
<dbReference type="AlphaFoldDB" id="A0A1C7NK65"/>
<evidence type="ECO:0000313" key="8">
    <source>
        <dbReference type="Proteomes" id="UP000093000"/>
    </source>
</evidence>
<evidence type="ECO:0000256" key="5">
    <source>
        <dbReference type="PROSITE-ProRule" id="PRU00723"/>
    </source>
</evidence>